<feature type="domain" description="OCIA" evidence="2">
    <location>
        <begin position="32"/>
        <end position="109"/>
    </location>
</feature>
<keyword evidence="4" id="KW-1185">Reference proteome</keyword>
<dbReference type="Proteomes" id="UP000770717">
    <property type="component" value="Unassembled WGS sequence"/>
</dbReference>
<proteinExistence type="predicted"/>
<accession>A0A8J6JZF8</accession>
<gene>
    <name evidence="3" type="ORF">GDO78_020418</name>
</gene>
<evidence type="ECO:0000313" key="3">
    <source>
        <dbReference type="EMBL" id="KAG9473255.1"/>
    </source>
</evidence>
<sequence>MAADSQEVPGQSANDAVKKCSTHSSMSHENREKFFKTIKECKEESFWYRALPLSVTSMLGTQVLIHQGYLSKNPRFGSLPKLALAGFLGFVIGKMSYMGACQKKFEKLGLECPFEAGFAPGMAGPFGPGFSRHYHKHCHHTCEDCKKECTKGKEQPTQPTTDSS</sequence>
<dbReference type="GO" id="GO:0005743">
    <property type="term" value="C:mitochondrial inner membrane"/>
    <property type="evidence" value="ECO:0007669"/>
    <property type="project" value="TreeGrafter"/>
</dbReference>
<dbReference type="Pfam" id="PF07051">
    <property type="entry name" value="OCIA"/>
    <property type="match status" value="1"/>
</dbReference>
<dbReference type="PANTHER" id="PTHR13336:SF2">
    <property type="entry name" value="OCIA DOMAIN-CONTAINING PROTEIN 2"/>
    <property type="match status" value="1"/>
</dbReference>
<evidence type="ECO:0000259" key="2">
    <source>
        <dbReference type="Pfam" id="PF07051"/>
    </source>
</evidence>
<reference evidence="3" key="1">
    <citation type="thesis" date="2020" institute="ProQuest LLC" country="789 East Eisenhower Parkway, Ann Arbor, MI, USA">
        <title>Comparative Genomics and Chromosome Evolution.</title>
        <authorList>
            <person name="Mudd A.B."/>
        </authorList>
    </citation>
    <scope>NUCLEOTIDE SEQUENCE</scope>
    <source>
        <strain evidence="3">HN-11 Male</strain>
        <tissue evidence="3">Kidney and liver</tissue>
    </source>
</reference>
<dbReference type="EMBL" id="WNTK01000018">
    <property type="protein sequence ID" value="KAG9473254.1"/>
    <property type="molecule type" value="Genomic_DNA"/>
</dbReference>
<dbReference type="OrthoDB" id="10003372at2759"/>
<organism evidence="3 4">
    <name type="scientific">Eleutherodactylus coqui</name>
    <name type="common">Puerto Rican coqui</name>
    <dbReference type="NCBI Taxonomy" id="57060"/>
    <lineage>
        <taxon>Eukaryota</taxon>
        <taxon>Metazoa</taxon>
        <taxon>Chordata</taxon>
        <taxon>Craniata</taxon>
        <taxon>Vertebrata</taxon>
        <taxon>Euteleostomi</taxon>
        <taxon>Amphibia</taxon>
        <taxon>Batrachia</taxon>
        <taxon>Anura</taxon>
        <taxon>Neobatrachia</taxon>
        <taxon>Hyloidea</taxon>
        <taxon>Eleutherodactylidae</taxon>
        <taxon>Eleutherodactylinae</taxon>
        <taxon>Eleutherodactylus</taxon>
        <taxon>Eleutherodactylus</taxon>
    </lineage>
</organism>
<dbReference type="EMBL" id="WNTK01000018">
    <property type="protein sequence ID" value="KAG9473255.1"/>
    <property type="molecule type" value="Genomic_DNA"/>
</dbReference>
<dbReference type="EMBL" id="WNTK01000018">
    <property type="protein sequence ID" value="KAG9473256.1"/>
    <property type="molecule type" value="Genomic_DNA"/>
</dbReference>
<evidence type="ECO:0000313" key="4">
    <source>
        <dbReference type="Proteomes" id="UP000770717"/>
    </source>
</evidence>
<dbReference type="InterPro" id="IPR040187">
    <property type="entry name" value="OCAD1/2"/>
</dbReference>
<protein>
    <recommendedName>
        <fullName evidence="2">OCIA domain-containing protein</fullName>
    </recommendedName>
</protein>
<feature type="region of interest" description="Disordered" evidence="1">
    <location>
        <begin position="1"/>
        <end position="24"/>
    </location>
</feature>
<dbReference type="EMBL" id="WNTK01000018">
    <property type="protein sequence ID" value="KAG9473257.1"/>
    <property type="molecule type" value="Genomic_DNA"/>
</dbReference>
<comment type="caution">
    <text evidence="3">The sequence shown here is derived from an EMBL/GenBank/DDBJ whole genome shotgun (WGS) entry which is preliminary data.</text>
</comment>
<evidence type="ECO:0000256" key="1">
    <source>
        <dbReference type="SAM" id="MobiDB-lite"/>
    </source>
</evidence>
<dbReference type="PANTHER" id="PTHR13336">
    <property type="entry name" value="OVARIAN CARCINOMA IMMUNOREACTIVE ANTIGEN"/>
    <property type="match status" value="1"/>
</dbReference>
<dbReference type="InterPro" id="IPR009764">
    <property type="entry name" value="OCIA_dom"/>
</dbReference>
<dbReference type="AlphaFoldDB" id="A0A8J6JZF8"/>
<name>A0A8J6JZF8_ELECQ</name>